<keyword evidence="2" id="KW-1185">Reference proteome</keyword>
<reference evidence="1 2" key="1">
    <citation type="submission" date="2020-02" db="EMBL/GenBank/DDBJ databases">
        <authorList>
            <person name="Dziuba M."/>
            <person name="Kuznetsov B."/>
            <person name="Mardanov A."/>
            <person name="Ravin N."/>
            <person name="Grouzdev D."/>
        </authorList>
    </citation>
    <scope>NUCLEOTIDE SEQUENCE [LARGE SCALE GENOMIC DNA]</scope>
    <source>
        <strain evidence="1 2">SpK</strain>
    </source>
</reference>
<proteinExistence type="predicted"/>
<comment type="caution">
    <text evidence="1">The sequence shown here is derived from an EMBL/GenBank/DDBJ whole genome shotgun (WGS) entry which is preliminary data.</text>
</comment>
<organism evidence="1 2">
    <name type="scientific">Magnetospirillum aberrantis SpK</name>
    <dbReference type="NCBI Taxonomy" id="908842"/>
    <lineage>
        <taxon>Bacteria</taxon>
        <taxon>Pseudomonadati</taxon>
        <taxon>Pseudomonadota</taxon>
        <taxon>Alphaproteobacteria</taxon>
        <taxon>Rhodospirillales</taxon>
        <taxon>Rhodospirillaceae</taxon>
        <taxon>Magnetospirillum</taxon>
    </lineage>
</organism>
<dbReference type="EMBL" id="JAAIYP010000031">
    <property type="protein sequence ID" value="NFV79530.1"/>
    <property type="molecule type" value="Genomic_DNA"/>
</dbReference>
<protein>
    <submittedName>
        <fullName evidence="1">Uncharacterized protein</fullName>
    </submittedName>
</protein>
<accession>A0A7C9UVB1</accession>
<evidence type="ECO:0000313" key="2">
    <source>
        <dbReference type="Proteomes" id="UP000480684"/>
    </source>
</evidence>
<gene>
    <name evidence="1" type="ORF">G4223_05335</name>
</gene>
<evidence type="ECO:0000313" key="1">
    <source>
        <dbReference type="EMBL" id="NFV79530.1"/>
    </source>
</evidence>
<sequence length="308" mass="33520">MEARVEDFLSGLLDGCTQLMERWQHRHRPGLDWRLARLCCWEGLARALPAELSGPNGPRLDMDPVAYRLMWSESRALHLLQHLPPPQPIAMPALIERLYTVLASRSDPPGAFADDAARAAVVAWTARHAKPAGLPQSAMALVDFVQTAPLTARDVQVAALLSSTLPAWAGMPMVHVLPPDGRAEEGFAHALASACDGEDGAWIAYYLGRARRMLKRMPVLTEECERVRTRWVSLFRKAPFDHASAEELASALIALPVITPSFIADTGISPDALSDALVLLFAADEAVEVDLPGNSFTVLPSALRLLTA</sequence>
<name>A0A7C9UVB1_9PROT</name>
<dbReference type="Proteomes" id="UP000480684">
    <property type="component" value="Unassembled WGS sequence"/>
</dbReference>
<dbReference type="RefSeq" id="WP_163676077.1">
    <property type="nucleotide sequence ID" value="NZ_JAAIYP010000031.1"/>
</dbReference>
<dbReference type="AlphaFoldDB" id="A0A7C9UVB1"/>